<protein>
    <submittedName>
        <fullName evidence="2">VOC family protein</fullName>
    </submittedName>
</protein>
<accession>A0ABP8I7N0</accession>
<dbReference type="Pfam" id="PF00903">
    <property type="entry name" value="Glyoxalase"/>
    <property type="match status" value="1"/>
</dbReference>
<keyword evidence="3" id="KW-1185">Reference proteome</keyword>
<dbReference type="RefSeq" id="WP_345234982.1">
    <property type="nucleotide sequence ID" value="NZ_BAABGZ010000013.1"/>
</dbReference>
<gene>
    <name evidence="2" type="ORF">GCM10023185_13080</name>
</gene>
<reference evidence="3" key="1">
    <citation type="journal article" date="2019" name="Int. J. Syst. Evol. Microbiol.">
        <title>The Global Catalogue of Microorganisms (GCM) 10K type strain sequencing project: providing services to taxonomists for standard genome sequencing and annotation.</title>
        <authorList>
            <consortium name="The Broad Institute Genomics Platform"/>
            <consortium name="The Broad Institute Genome Sequencing Center for Infectious Disease"/>
            <person name="Wu L."/>
            <person name="Ma J."/>
        </authorList>
    </citation>
    <scope>NUCLEOTIDE SEQUENCE [LARGE SCALE GENOMIC DNA]</scope>
    <source>
        <strain evidence="3">JCM 17923</strain>
    </source>
</reference>
<dbReference type="PROSITE" id="PS51819">
    <property type="entry name" value="VOC"/>
    <property type="match status" value="1"/>
</dbReference>
<evidence type="ECO:0000259" key="1">
    <source>
        <dbReference type="PROSITE" id="PS51819"/>
    </source>
</evidence>
<evidence type="ECO:0000313" key="3">
    <source>
        <dbReference type="Proteomes" id="UP001501153"/>
    </source>
</evidence>
<feature type="domain" description="VOC" evidence="1">
    <location>
        <begin position="4"/>
        <end position="114"/>
    </location>
</feature>
<comment type="caution">
    <text evidence="2">The sequence shown here is derived from an EMBL/GenBank/DDBJ whole genome shotgun (WGS) entry which is preliminary data.</text>
</comment>
<dbReference type="Proteomes" id="UP001501153">
    <property type="component" value="Unassembled WGS sequence"/>
</dbReference>
<dbReference type="InterPro" id="IPR037523">
    <property type="entry name" value="VOC_core"/>
</dbReference>
<dbReference type="Gene3D" id="3.10.180.10">
    <property type="entry name" value="2,3-Dihydroxybiphenyl 1,2-Dioxygenase, domain 1"/>
    <property type="match status" value="1"/>
</dbReference>
<sequence length="123" mass="13334">MFQGLRTVIYPAPRLAEVKAWYTQVLGQPPYFDEPYYVGFSVGGFELGLDPDAAPATSPAGPLTYWGVPDAQAAFERLISLGAQVHQAVQEVGEGIRVATVLDPFGNVLGIIENPHFKFQPVS</sequence>
<name>A0ABP8I7N0_9BACT</name>
<proteinExistence type="predicted"/>
<organism evidence="2 3">
    <name type="scientific">Hymenobacter saemangeumensis</name>
    <dbReference type="NCBI Taxonomy" id="1084522"/>
    <lineage>
        <taxon>Bacteria</taxon>
        <taxon>Pseudomonadati</taxon>
        <taxon>Bacteroidota</taxon>
        <taxon>Cytophagia</taxon>
        <taxon>Cytophagales</taxon>
        <taxon>Hymenobacteraceae</taxon>
        <taxon>Hymenobacter</taxon>
    </lineage>
</organism>
<evidence type="ECO:0000313" key="2">
    <source>
        <dbReference type="EMBL" id="GAA4352937.1"/>
    </source>
</evidence>
<dbReference type="InterPro" id="IPR029068">
    <property type="entry name" value="Glyas_Bleomycin-R_OHBP_Dase"/>
</dbReference>
<dbReference type="EMBL" id="BAABGZ010000013">
    <property type="protein sequence ID" value="GAA4352937.1"/>
    <property type="molecule type" value="Genomic_DNA"/>
</dbReference>
<dbReference type="InterPro" id="IPR004360">
    <property type="entry name" value="Glyas_Fos-R_dOase_dom"/>
</dbReference>
<dbReference type="SUPFAM" id="SSF54593">
    <property type="entry name" value="Glyoxalase/Bleomycin resistance protein/Dihydroxybiphenyl dioxygenase"/>
    <property type="match status" value="1"/>
</dbReference>